<dbReference type="OrthoDB" id="3353107at2759"/>
<accession>A0A8H6YSA3</accession>
<gene>
    <name evidence="2" type="ORF">MSAN_01084200</name>
</gene>
<dbReference type="PANTHER" id="PTHR46791:SF5">
    <property type="entry name" value="CLR5 DOMAIN-CONTAINING PROTEIN-RELATED"/>
    <property type="match status" value="1"/>
</dbReference>
<dbReference type="InterPro" id="IPR058913">
    <property type="entry name" value="Integrase_dom_put"/>
</dbReference>
<name>A0A8H6YSA3_9AGAR</name>
<reference evidence="2" key="1">
    <citation type="submission" date="2020-05" db="EMBL/GenBank/DDBJ databases">
        <title>Mycena genomes resolve the evolution of fungal bioluminescence.</title>
        <authorList>
            <person name="Tsai I.J."/>
        </authorList>
    </citation>
    <scope>NUCLEOTIDE SEQUENCE</scope>
    <source>
        <strain evidence="2">160909Yilan</strain>
    </source>
</reference>
<dbReference type="Pfam" id="PF24764">
    <property type="entry name" value="rva_4"/>
    <property type="match status" value="1"/>
</dbReference>
<comment type="caution">
    <text evidence="2">The sequence shown here is derived from an EMBL/GenBank/DDBJ whole genome shotgun (WGS) entry which is preliminary data.</text>
</comment>
<feature type="domain" description="Integrase core" evidence="1">
    <location>
        <begin position="238"/>
        <end position="412"/>
    </location>
</feature>
<protein>
    <recommendedName>
        <fullName evidence="1">Integrase core domain-containing protein</fullName>
    </recommendedName>
</protein>
<proteinExistence type="predicted"/>
<dbReference type="EMBL" id="JACAZH010000007">
    <property type="protein sequence ID" value="KAF7364244.1"/>
    <property type="molecule type" value="Genomic_DNA"/>
</dbReference>
<dbReference type="AlphaFoldDB" id="A0A8H6YSA3"/>
<sequence length="497" mass="56224">MSEPVQNLRIAYQILERNVNRSLRTQRGDSAQLTLQANEALQLLQAAERHRGLFNAAEYATLQNNVSAMVNALDQARHVSSDPADGPNLVVSHRVATGGRPRIDIDPQTLQAALQLRGPTHLAVLFNCAPRTIRRRALEYGFVQPGAPVYTDRPQVDGNVVRTYSSTSRPVSVLTDEELDAYLTSILEVFPNFGRRMLIGRLKADGHHVPRSRITASYLRVHGAPGRFGTRSIHRRPYNVAGANSLWHHDGQHGLIRFKIVIHGFVDAITTAHKPFSTFFVDAVAEHGLPSRVRGDHGTENVLVAAYMEDARGVARGSYIWGRSVHNTRIERLWYDVTHGFGQKWKKFFTDLEVHHDLNPQIPAHIWLLHHLFLDHINADAQEWAEAWNSHTLSIRGERNRSPRDIFFFSMYQDGPRGLEYRQEPVDEHVEDPNTYGIDWDVADDPALMNHLLVENPQDWADSNPFAPGLDSLSHVPCEAPNCPFTPEQVDELDRRK</sequence>
<keyword evidence="3" id="KW-1185">Reference proteome</keyword>
<evidence type="ECO:0000313" key="2">
    <source>
        <dbReference type="EMBL" id="KAF7364244.1"/>
    </source>
</evidence>
<organism evidence="2 3">
    <name type="scientific">Mycena sanguinolenta</name>
    <dbReference type="NCBI Taxonomy" id="230812"/>
    <lineage>
        <taxon>Eukaryota</taxon>
        <taxon>Fungi</taxon>
        <taxon>Dikarya</taxon>
        <taxon>Basidiomycota</taxon>
        <taxon>Agaricomycotina</taxon>
        <taxon>Agaricomycetes</taxon>
        <taxon>Agaricomycetidae</taxon>
        <taxon>Agaricales</taxon>
        <taxon>Marasmiineae</taxon>
        <taxon>Mycenaceae</taxon>
        <taxon>Mycena</taxon>
    </lineage>
</organism>
<dbReference type="Proteomes" id="UP000623467">
    <property type="component" value="Unassembled WGS sequence"/>
</dbReference>
<evidence type="ECO:0000313" key="3">
    <source>
        <dbReference type="Proteomes" id="UP000623467"/>
    </source>
</evidence>
<dbReference type="PANTHER" id="PTHR46791">
    <property type="entry name" value="EXPRESSED PROTEIN"/>
    <property type="match status" value="1"/>
</dbReference>
<evidence type="ECO:0000259" key="1">
    <source>
        <dbReference type="Pfam" id="PF24764"/>
    </source>
</evidence>